<evidence type="ECO:0000313" key="1">
    <source>
        <dbReference type="EMBL" id="KAJ4447616.1"/>
    </source>
</evidence>
<reference evidence="1 2" key="1">
    <citation type="journal article" date="2022" name="Allergy">
        <title>Genome assembly and annotation of Periplaneta americana reveal a comprehensive cockroach allergen profile.</title>
        <authorList>
            <person name="Wang L."/>
            <person name="Xiong Q."/>
            <person name="Saelim N."/>
            <person name="Wang L."/>
            <person name="Nong W."/>
            <person name="Wan A.T."/>
            <person name="Shi M."/>
            <person name="Liu X."/>
            <person name="Cao Q."/>
            <person name="Hui J.H.L."/>
            <person name="Sookrung N."/>
            <person name="Leung T.F."/>
            <person name="Tungtrongchitr A."/>
            <person name="Tsui S.K.W."/>
        </authorList>
    </citation>
    <scope>NUCLEOTIDE SEQUENCE [LARGE SCALE GENOMIC DNA]</scope>
    <source>
        <strain evidence="1">PWHHKU_190912</strain>
    </source>
</reference>
<keyword evidence="2" id="KW-1185">Reference proteome</keyword>
<dbReference type="EMBL" id="JAJSOF020000005">
    <property type="protein sequence ID" value="KAJ4447616.1"/>
    <property type="molecule type" value="Genomic_DNA"/>
</dbReference>
<sequence length="168" mass="19651">MYLREMGYNGTDWINLTQGRDLWRAYVRAAMNLRVVYKPFVSAKIVNTILNDDDDDEDDDDDDDDEEEINYCISIDAKLLRTIGERYLEKNKEVYIVFVNLEKAFDRVDSNKLRGILKKIGVDWKERRKNNAETDQEEKEKLVGSLAEKKLRTEGCTERNGEREKSSG</sequence>
<evidence type="ECO:0008006" key="3">
    <source>
        <dbReference type="Google" id="ProtNLM"/>
    </source>
</evidence>
<protein>
    <recommendedName>
        <fullName evidence="3">Reverse transcriptase domain-containing protein</fullName>
    </recommendedName>
</protein>
<name>A0ABQ8TNX3_PERAM</name>
<gene>
    <name evidence="1" type="ORF">ANN_09623</name>
</gene>
<comment type="caution">
    <text evidence="1">The sequence shown here is derived from an EMBL/GenBank/DDBJ whole genome shotgun (WGS) entry which is preliminary data.</text>
</comment>
<organism evidence="1 2">
    <name type="scientific">Periplaneta americana</name>
    <name type="common">American cockroach</name>
    <name type="synonym">Blatta americana</name>
    <dbReference type="NCBI Taxonomy" id="6978"/>
    <lineage>
        <taxon>Eukaryota</taxon>
        <taxon>Metazoa</taxon>
        <taxon>Ecdysozoa</taxon>
        <taxon>Arthropoda</taxon>
        <taxon>Hexapoda</taxon>
        <taxon>Insecta</taxon>
        <taxon>Pterygota</taxon>
        <taxon>Neoptera</taxon>
        <taxon>Polyneoptera</taxon>
        <taxon>Dictyoptera</taxon>
        <taxon>Blattodea</taxon>
        <taxon>Blattoidea</taxon>
        <taxon>Blattidae</taxon>
        <taxon>Blattinae</taxon>
        <taxon>Periplaneta</taxon>
    </lineage>
</organism>
<evidence type="ECO:0000313" key="2">
    <source>
        <dbReference type="Proteomes" id="UP001148838"/>
    </source>
</evidence>
<accession>A0ABQ8TNX3</accession>
<proteinExistence type="predicted"/>
<dbReference type="Proteomes" id="UP001148838">
    <property type="component" value="Unassembled WGS sequence"/>
</dbReference>